<keyword evidence="2" id="KW-1185">Reference proteome</keyword>
<organism evidence="1 2">
    <name type="scientific">Lederbergia lenta</name>
    <name type="common">Bacillus lentus</name>
    <dbReference type="NCBI Taxonomy" id="1467"/>
    <lineage>
        <taxon>Bacteria</taxon>
        <taxon>Bacillati</taxon>
        <taxon>Bacillota</taxon>
        <taxon>Bacilli</taxon>
        <taxon>Bacillales</taxon>
        <taxon>Bacillaceae</taxon>
        <taxon>Lederbergia</taxon>
    </lineage>
</organism>
<dbReference type="RefSeq" id="WP_066144739.1">
    <property type="nucleotide sequence ID" value="NZ_CBCSGM010000005.1"/>
</dbReference>
<evidence type="ECO:0000313" key="1">
    <source>
        <dbReference type="EMBL" id="SQI63702.1"/>
    </source>
</evidence>
<sequence>MSNYEKFYTKAWHGMAPETRGFVVCSVSEATHVVFSETDLRLAGKDGENLSNNRVYPITKSVESTDYLIIDDNGQVIIGFDLFIPCEYLKENHGRNVDKRKEEYTTKIVSLLEYKIKRK</sequence>
<evidence type="ECO:0000313" key="2">
    <source>
        <dbReference type="Proteomes" id="UP000249134"/>
    </source>
</evidence>
<gene>
    <name evidence="1" type="ORF">NCTC4824_04242</name>
</gene>
<proteinExistence type="predicted"/>
<accession>A0A2X4WZ45</accession>
<dbReference type="AlphaFoldDB" id="A0A2X4WZ45"/>
<protein>
    <submittedName>
        <fullName evidence="1">Uncharacterized protein</fullName>
    </submittedName>
</protein>
<dbReference type="KEGG" id="blen:NCTC4824_04242"/>
<name>A0A2X4WZ45_LEDLE</name>
<reference evidence="1 2" key="1">
    <citation type="submission" date="2018-06" db="EMBL/GenBank/DDBJ databases">
        <authorList>
            <consortium name="Pathogen Informatics"/>
            <person name="Doyle S."/>
        </authorList>
    </citation>
    <scope>NUCLEOTIDE SEQUENCE [LARGE SCALE GENOMIC DNA]</scope>
    <source>
        <strain evidence="1 2">NCTC4824</strain>
    </source>
</reference>
<dbReference type="Proteomes" id="UP000249134">
    <property type="component" value="Chromosome 1"/>
</dbReference>
<dbReference type="EMBL" id="LS483476">
    <property type="protein sequence ID" value="SQI63702.1"/>
    <property type="molecule type" value="Genomic_DNA"/>
</dbReference>
<dbReference type="STRING" id="1348624.GCA_001591545_03292"/>